<protein>
    <recommendedName>
        <fullName evidence="3">Type 4 prepilin-like proteins leader peptide-processing enzyme</fullName>
    </recommendedName>
</protein>
<gene>
    <name evidence="2" type="ORF">SDC9_182183</name>
</gene>
<sequence length="57" mass="6262">MMILAFVTGGVMGIVLIATKVKGRKDYIAFGPYLALGTSLAIFFGNLIINYYLQLFL</sequence>
<evidence type="ECO:0008006" key="3">
    <source>
        <dbReference type="Google" id="ProtNLM"/>
    </source>
</evidence>
<keyword evidence="1" id="KW-1133">Transmembrane helix</keyword>
<feature type="transmembrane region" description="Helical" evidence="1">
    <location>
        <begin position="33"/>
        <end position="53"/>
    </location>
</feature>
<proteinExistence type="predicted"/>
<keyword evidence="1" id="KW-0472">Membrane</keyword>
<evidence type="ECO:0000256" key="1">
    <source>
        <dbReference type="SAM" id="Phobius"/>
    </source>
</evidence>
<name>A0A645H9B1_9ZZZZ</name>
<accession>A0A645H9B1</accession>
<comment type="caution">
    <text evidence="2">The sequence shown here is derived from an EMBL/GenBank/DDBJ whole genome shotgun (WGS) entry which is preliminary data.</text>
</comment>
<reference evidence="2" key="1">
    <citation type="submission" date="2019-08" db="EMBL/GenBank/DDBJ databases">
        <authorList>
            <person name="Kucharzyk K."/>
            <person name="Murdoch R.W."/>
            <person name="Higgins S."/>
            <person name="Loffler F."/>
        </authorList>
    </citation>
    <scope>NUCLEOTIDE SEQUENCE</scope>
</reference>
<dbReference type="EMBL" id="VSSQ01087856">
    <property type="protein sequence ID" value="MPN34689.1"/>
    <property type="molecule type" value="Genomic_DNA"/>
</dbReference>
<dbReference type="AlphaFoldDB" id="A0A645H9B1"/>
<organism evidence="2">
    <name type="scientific">bioreactor metagenome</name>
    <dbReference type="NCBI Taxonomy" id="1076179"/>
    <lineage>
        <taxon>unclassified sequences</taxon>
        <taxon>metagenomes</taxon>
        <taxon>ecological metagenomes</taxon>
    </lineage>
</organism>
<evidence type="ECO:0000313" key="2">
    <source>
        <dbReference type="EMBL" id="MPN34689.1"/>
    </source>
</evidence>
<keyword evidence="1" id="KW-0812">Transmembrane</keyword>